<evidence type="ECO:0000313" key="7">
    <source>
        <dbReference type="EMBL" id="MFD1301185.1"/>
    </source>
</evidence>
<dbReference type="GO" id="GO:0016874">
    <property type="term" value="F:ligase activity"/>
    <property type="evidence" value="ECO:0007669"/>
    <property type="project" value="UniProtKB-KW"/>
</dbReference>
<evidence type="ECO:0000256" key="4">
    <source>
        <dbReference type="ARBA" id="ARBA00023136"/>
    </source>
</evidence>
<dbReference type="PANTHER" id="PTHR37422">
    <property type="entry name" value="TEICHURONIC ACID BIOSYNTHESIS PROTEIN TUAE"/>
    <property type="match status" value="1"/>
</dbReference>
<sequence length="447" mass="47378">MRTAGSTAGAPASKDTPGGWRRLQTALAETPAALVARKAVFLAILLLTWISLKPFQDLSNPDIGELATGREGLTYASFGILALLALGLTFATHSRALRSFVSPWFLALGAWFAMNVVLSQDPVTSAKRLTLMAAVMLGAACLPLLARSRDDLRNLLAIAALLLLAACYGGMLLAPDLAIHQSTDVVEPALAGNWRGTFGHKNAAAAVMAMLVFIGIAVTRSGLVTVGLVIVALSGLFLIGSEGKSATALVLAALAITGLFSVIRSFRGRFLLTLAPIFVINLFSVGTVVSEPLAAMVRALPVDSTFTGRTDVWQFAIDALASRPLTGYGFSAFWNNVTVRAASDDGSSWAGYASHSHNSYLDTAVTLGLPGLVLVLAIFVVAPLRDVMRIEAGGRTDPLAIMFVQIWLFGLLLSCMESFLFDGGDPIWVTFLIAVFGLRYLARFRSA</sequence>
<gene>
    <name evidence="7" type="ORF">ACFQ4G_06245</name>
</gene>
<organism evidence="7 8">
    <name type="scientific">Methylobacterium marchantiae</name>
    <dbReference type="NCBI Taxonomy" id="600331"/>
    <lineage>
        <taxon>Bacteria</taxon>
        <taxon>Pseudomonadati</taxon>
        <taxon>Pseudomonadota</taxon>
        <taxon>Alphaproteobacteria</taxon>
        <taxon>Hyphomicrobiales</taxon>
        <taxon>Methylobacteriaceae</taxon>
        <taxon>Methylobacterium</taxon>
    </lineage>
</organism>
<evidence type="ECO:0000256" key="5">
    <source>
        <dbReference type="SAM" id="Phobius"/>
    </source>
</evidence>
<evidence type="ECO:0000256" key="2">
    <source>
        <dbReference type="ARBA" id="ARBA00022692"/>
    </source>
</evidence>
<feature type="transmembrane region" description="Helical" evidence="5">
    <location>
        <begin position="31"/>
        <end position="52"/>
    </location>
</feature>
<dbReference type="Proteomes" id="UP001597176">
    <property type="component" value="Unassembled WGS sequence"/>
</dbReference>
<comment type="caution">
    <text evidence="7">The sequence shown here is derived from an EMBL/GenBank/DDBJ whole genome shotgun (WGS) entry which is preliminary data.</text>
</comment>
<feature type="domain" description="O-antigen ligase-related" evidence="6">
    <location>
        <begin position="230"/>
        <end position="376"/>
    </location>
</feature>
<evidence type="ECO:0000313" key="8">
    <source>
        <dbReference type="Proteomes" id="UP001597176"/>
    </source>
</evidence>
<feature type="transmembrane region" description="Helical" evidence="5">
    <location>
        <begin position="99"/>
        <end position="117"/>
    </location>
</feature>
<feature type="transmembrane region" description="Helical" evidence="5">
    <location>
        <begin position="399"/>
        <end position="420"/>
    </location>
</feature>
<name>A0ABW3WW78_9HYPH</name>
<dbReference type="InterPro" id="IPR051533">
    <property type="entry name" value="WaaL-like"/>
</dbReference>
<feature type="transmembrane region" description="Helical" evidence="5">
    <location>
        <begin position="155"/>
        <end position="178"/>
    </location>
</feature>
<evidence type="ECO:0000256" key="1">
    <source>
        <dbReference type="ARBA" id="ARBA00004141"/>
    </source>
</evidence>
<feature type="transmembrane region" description="Helical" evidence="5">
    <location>
        <begin position="426"/>
        <end position="442"/>
    </location>
</feature>
<feature type="transmembrane region" description="Helical" evidence="5">
    <location>
        <begin position="270"/>
        <end position="289"/>
    </location>
</feature>
<keyword evidence="4 5" id="KW-0472">Membrane</keyword>
<proteinExistence type="predicted"/>
<dbReference type="RefSeq" id="WP_238208466.1">
    <property type="nucleotide sequence ID" value="NZ_JBHTND010000006.1"/>
</dbReference>
<feature type="transmembrane region" description="Helical" evidence="5">
    <location>
        <begin position="129"/>
        <end position="146"/>
    </location>
</feature>
<keyword evidence="2 5" id="KW-0812">Transmembrane</keyword>
<accession>A0ABW3WW78</accession>
<keyword evidence="7" id="KW-0436">Ligase</keyword>
<dbReference type="InterPro" id="IPR007016">
    <property type="entry name" value="O-antigen_ligase-rel_domated"/>
</dbReference>
<dbReference type="Pfam" id="PF04932">
    <property type="entry name" value="Wzy_C"/>
    <property type="match status" value="1"/>
</dbReference>
<feature type="transmembrane region" description="Helical" evidence="5">
    <location>
        <begin position="246"/>
        <end position="263"/>
    </location>
</feature>
<dbReference type="PANTHER" id="PTHR37422:SF21">
    <property type="entry name" value="EXOQ-LIKE PROTEIN"/>
    <property type="match status" value="1"/>
</dbReference>
<comment type="subcellular location">
    <subcellularLocation>
        <location evidence="1">Membrane</location>
        <topology evidence="1">Multi-pass membrane protein</topology>
    </subcellularLocation>
</comment>
<keyword evidence="8" id="KW-1185">Reference proteome</keyword>
<reference evidence="8" key="1">
    <citation type="journal article" date="2019" name="Int. J. Syst. Evol. Microbiol.">
        <title>The Global Catalogue of Microorganisms (GCM) 10K type strain sequencing project: providing services to taxonomists for standard genome sequencing and annotation.</title>
        <authorList>
            <consortium name="The Broad Institute Genomics Platform"/>
            <consortium name="The Broad Institute Genome Sequencing Center for Infectious Disease"/>
            <person name="Wu L."/>
            <person name="Ma J."/>
        </authorList>
    </citation>
    <scope>NUCLEOTIDE SEQUENCE [LARGE SCALE GENOMIC DNA]</scope>
    <source>
        <strain evidence="8">CCUG 56108</strain>
    </source>
</reference>
<feature type="transmembrane region" description="Helical" evidence="5">
    <location>
        <begin position="72"/>
        <end position="92"/>
    </location>
</feature>
<protein>
    <submittedName>
        <fullName evidence="7">O-antigen ligase family protein</fullName>
    </submittedName>
</protein>
<evidence type="ECO:0000259" key="6">
    <source>
        <dbReference type="Pfam" id="PF04932"/>
    </source>
</evidence>
<feature type="transmembrane region" description="Helical" evidence="5">
    <location>
        <begin position="367"/>
        <end position="387"/>
    </location>
</feature>
<dbReference type="EMBL" id="JBHTND010000006">
    <property type="protein sequence ID" value="MFD1301185.1"/>
    <property type="molecule type" value="Genomic_DNA"/>
</dbReference>
<evidence type="ECO:0000256" key="3">
    <source>
        <dbReference type="ARBA" id="ARBA00022989"/>
    </source>
</evidence>
<feature type="transmembrane region" description="Helical" evidence="5">
    <location>
        <begin position="223"/>
        <end position="240"/>
    </location>
</feature>
<keyword evidence="3 5" id="KW-1133">Transmembrane helix</keyword>
<feature type="transmembrane region" description="Helical" evidence="5">
    <location>
        <begin position="198"/>
        <end position="216"/>
    </location>
</feature>